<evidence type="ECO:0000259" key="1">
    <source>
        <dbReference type="PROSITE" id="PS51819"/>
    </source>
</evidence>
<evidence type="ECO:0000313" key="3">
    <source>
        <dbReference type="Proteomes" id="UP000229459"/>
    </source>
</evidence>
<reference evidence="2 3" key="1">
    <citation type="submission" date="2017-09" db="EMBL/GenBank/DDBJ databases">
        <title>Depth-based differentiation of microbial function through sediment-hosted aquifers and enrichment of novel symbionts in the deep terrestrial subsurface.</title>
        <authorList>
            <person name="Probst A.J."/>
            <person name="Ladd B."/>
            <person name="Jarett J.K."/>
            <person name="Geller-Mcgrath D.E."/>
            <person name="Sieber C.M."/>
            <person name="Emerson J.B."/>
            <person name="Anantharaman K."/>
            <person name="Thomas B.C."/>
            <person name="Malmstrom R."/>
            <person name="Stieglmeier M."/>
            <person name="Klingl A."/>
            <person name="Woyke T."/>
            <person name="Ryan C.M."/>
            <person name="Banfield J.F."/>
        </authorList>
    </citation>
    <scope>NUCLEOTIDE SEQUENCE [LARGE SCALE GENOMIC DNA]</scope>
    <source>
        <strain evidence="2">CG23_combo_of_CG06-09_8_20_14_all_34_8</strain>
    </source>
</reference>
<comment type="caution">
    <text evidence="2">The sequence shown here is derived from an EMBL/GenBank/DDBJ whole genome shotgun (WGS) entry which is preliminary data.</text>
</comment>
<dbReference type="InterPro" id="IPR037523">
    <property type="entry name" value="VOC_core"/>
</dbReference>
<dbReference type="EMBL" id="PCSR01000107">
    <property type="protein sequence ID" value="PIP52783.1"/>
    <property type="molecule type" value="Genomic_DNA"/>
</dbReference>
<organism evidence="2 3">
    <name type="scientific">Candidatus Beckwithbacteria bacterium CG23_combo_of_CG06-09_8_20_14_all_34_8</name>
    <dbReference type="NCBI Taxonomy" id="1974497"/>
    <lineage>
        <taxon>Bacteria</taxon>
        <taxon>Candidatus Beckwithiibacteriota</taxon>
    </lineage>
</organism>
<accession>A0A2H0B527</accession>
<proteinExistence type="predicted"/>
<dbReference type="Pfam" id="PF00903">
    <property type="entry name" value="Glyoxalase"/>
    <property type="match status" value="1"/>
</dbReference>
<dbReference type="InterPro" id="IPR029068">
    <property type="entry name" value="Glyas_Bleomycin-R_OHBP_Dase"/>
</dbReference>
<protein>
    <recommendedName>
        <fullName evidence="1">VOC domain-containing protein</fullName>
    </recommendedName>
</protein>
<dbReference type="PROSITE" id="PS51819">
    <property type="entry name" value="VOC"/>
    <property type="match status" value="1"/>
</dbReference>
<evidence type="ECO:0000313" key="2">
    <source>
        <dbReference type="EMBL" id="PIP52783.1"/>
    </source>
</evidence>
<dbReference type="AlphaFoldDB" id="A0A2H0B527"/>
<feature type="domain" description="VOC" evidence="1">
    <location>
        <begin position="5"/>
        <end position="114"/>
    </location>
</feature>
<gene>
    <name evidence="2" type="ORF">COX08_04540</name>
</gene>
<dbReference type="SUPFAM" id="SSF54593">
    <property type="entry name" value="Glyoxalase/Bleomycin resistance protein/Dihydroxybiphenyl dioxygenase"/>
    <property type="match status" value="1"/>
</dbReference>
<sequence>MHFSKISCVLIWSQNYQKLADWYQKVFNFEITWRVEHPDDTGIEFTLPGGNPWLWIGKHSQVKGKNKDPHRIMLNIDVDSIDETYQHLLKHKVKILAEPFKAPTFDKWLSAFMI</sequence>
<dbReference type="InterPro" id="IPR004360">
    <property type="entry name" value="Glyas_Fos-R_dOase_dom"/>
</dbReference>
<name>A0A2H0B527_9BACT</name>
<dbReference type="Gene3D" id="3.10.180.10">
    <property type="entry name" value="2,3-Dihydroxybiphenyl 1,2-Dioxygenase, domain 1"/>
    <property type="match status" value="1"/>
</dbReference>
<dbReference type="Proteomes" id="UP000229459">
    <property type="component" value="Unassembled WGS sequence"/>
</dbReference>